<evidence type="ECO:0000313" key="4">
    <source>
        <dbReference type="Proteomes" id="UP000176484"/>
    </source>
</evidence>
<dbReference type="PROSITE" id="PS00141">
    <property type="entry name" value="ASP_PROTEASE"/>
    <property type="match status" value="1"/>
</dbReference>
<name>A0A1F6TK45_9BACT</name>
<dbReference type="EMBL" id="MFTD01000047">
    <property type="protein sequence ID" value="OGI45503.1"/>
    <property type="molecule type" value="Genomic_DNA"/>
</dbReference>
<dbReference type="InterPro" id="IPR001969">
    <property type="entry name" value="Aspartic_peptidase_AS"/>
</dbReference>
<proteinExistence type="predicted"/>
<accession>A0A1F6TK45</accession>
<organism evidence="3 4">
    <name type="scientific">Candidatus Nomurabacteria bacterium GWB1_40_6</name>
    <dbReference type="NCBI Taxonomy" id="1801727"/>
    <lineage>
        <taxon>Bacteria</taxon>
        <taxon>Candidatus Nomuraibacteriota</taxon>
    </lineage>
</organism>
<dbReference type="Proteomes" id="UP000176484">
    <property type="component" value="Unassembled WGS sequence"/>
</dbReference>
<comment type="caution">
    <text evidence="3">The sequence shown here is derived from an EMBL/GenBank/DDBJ whole genome shotgun (WGS) entry which is preliminary data.</text>
</comment>
<dbReference type="GO" id="GO:0004190">
    <property type="term" value="F:aspartic-type endopeptidase activity"/>
    <property type="evidence" value="ECO:0007669"/>
    <property type="project" value="InterPro"/>
</dbReference>
<evidence type="ECO:0000256" key="1">
    <source>
        <dbReference type="ARBA" id="ARBA00022801"/>
    </source>
</evidence>
<protein>
    <recommendedName>
        <fullName evidence="2">Peptidase A2 domain-containing protein</fullName>
    </recommendedName>
</protein>
<dbReference type="Pfam" id="PF13650">
    <property type="entry name" value="Asp_protease_2"/>
    <property type="match status" value="1"/>
</dbReference>
<dbReference type="PROSITE" id="PS50175">
    <property type="entry name" value="ASP_PROT_RETROV"/>
    <property type="match status" value="1"/>
</dbReference>
<evidence type="ECO:0000313" key="3">
    <source>
        <dbReference type="EMBL" id="OGI45503.1"/>
    </source>
</evidence>
<feature type="domain" description="Peptidase A2" evidence="2">
    <location>
        <begin position="29"/>
        <end position="67"/>
    </location>
</feature>
<sequence length="132" mass="14722">MKFNYQKYGSALRPVIEIKLKSNKNSFLYEALVDSGADICLFHSEVGEALGLDVTKGKRCEVFGVGGKASLYYLHTIEIEVGGWIHKAEVGFMPDVAGRVISYGLVGQKGFFENFIVKFDLPKEEIELKPKN</sequence>
<gene>
    <name evidence="3" type="ORF">A2121_02450</name>
</gene>
<dbReference type="GO" id="GO:0006508">
    <property type="term" value="P:proteolysis"/>
    <property type="evidence" value="ECO:0007669"/>
    <property type="project" value="InterPro"/>
</dbReference>
<dbReference type="Gene3D" id="2.40.70.10">
    <property type="entry name" value="Acid Proteases"/>
    <property type="match status" value="1"/>
</dbReference>
<keyword evidence="1" id="KW-0378">Hydrolase</keyword>
<dbReference type="SUPFAM" id="SSF50630">
    <property type="entry name" value="Acid proteases"/>
    <property type="match status" value="1"/>
</dbReference>
<dbReference type="InterPro" id="IPR001995">
    <property type="entry name" value="Peptidase_A2_cat"/>
</dbReference>
<evidence type="ECO:0000259" key="2">
    <source>
        <dbReference type="PROSITE" id="PS50175"/>
    </source>
</evidence>
<reference evidence="3 4" key="1">
    <citation type="journal article" date="2016" name="Nat. Commun.">
        <title>Thousands of microbial genomes shed light on interconnected biogeochemical processes in an aquifer system.</title>
        <authorList>
            <person name="Anantharaman K."/>
            <person name="Brown C.T."/>
            <person name="Hug L.A."/>
            <person name="Sharon I."/>
            <person name="Castelle C.J."/>
            <person name="Probst A.J."/>
            <person name="Thomas B.C."/>
            <person name="Singh A."/>
            <person name="Wilkins M.J."/>
            <person name="Karaoz U."/>
            <person name="Brodie E.L."/>
            <person name="Williams K.H."/>
            <person name="Hubbard S.S."/>
            <person name="Banfield J.F."/>
        </authorList>
    </citation>
    <scope>NUCLEOTIDE SEQUENCE [LARGE SCALE GENOMIC DNA]</scope>
</reference>
<dbReference type="AlphaFoldDB" id="A0A1F6TK45"/>
<dbReference type="InterPro" id="IPR021109">
    <property type="entry name" value="Peptidase_aspartic_dom_sf"/>
</dbReference>